<dbReference type="Proteomes" id="UP001060085">
    <property type="component" value="Linkage Group LG06"/>
</dbReference>
<dbReference type="EMBL" id="CM044706">
    <property type="protein sequence ID" value="KAI5658898.1"/>
    <property type="molecule type" value="Genomic_DNA"/>
</dbReference>
<keyword evidence="2" id="KW-1185">Reference proteome</keyword>
<name>A0ACC0AHI7_CATRO</name>
<gene>
    <name evidence="1" type="ORF">M9H77_27691</name>
</gene>
<accession>A0ACC0AHI7</accession>
<protein>
    <submittedName>
        <fullName evidence="1">Uncharacterized protein</fullName>
    </submittedName>
</protein>
<comment type="caution">
    <text evidence="1">The sequence shown here is derived from an EMBL/GenBank/DDBJ whole genome shotgun (WGS) entry which is preliminary data.</text>
</comment>
<proteinExistence type="predicted"/>
<reference evidence="2" key="1">
    <citation type="journal article" date="2023" name="Nat. Plants">
        <title>Single-cell RNA sequencing provides a high-resolution roadmap for understanding the multicellular compartmentation of specialized metabolism.</title>
        <authorList>
            <person name="Sun S."/>
            <person name="Shen X."/>
            <person name="Li Y."/>
            <person name="Li Y."/>
            <person name="Wang S."/>
            <person name="Li R."/>
            <person name="Zhang H."/>
            <person name="Shen G."/>
            <person name="Guo B."/>
            <person name="Wei J."/>
            <person name="Xu J."/>
            <person name="St-Pierre B."/>
            <person name="Chen S."/>
            <person name="Sun C."/>
        </authorList>
    </citation>
    <scope>NUCLEOTIDE SEQUENCE [LARGE SCALE GENOMIC DNA]</scope>
</reference>
<organism evidence="1 2">
    <name type="scientific">Catharanthus roseus</name>
    <name type="common">Madagascar periwinkle</name>
    <name type="synonym">Vinca rosea</name>
    <dbReference type="NCBI Taxonomy" id="4058"/>
    <lineage>
        <taxon>Eukaryota</taxon>
        <taxon>Viridiplantae</taxon>
        <taxon>Streptophyta</taxon>
        <taxon>Embryophyta</taxon>
        <taxon>Tracheophyta</taxon>
        <taxon>Spermatophyta</taxon>
        <taxon>Magnoliopsida</taxon>
        <taxon>eudicotyledons</taxon>
        <taxon>Gunneridae</taxon>
        <taxon>Pentapetalae</taxon>
        <taxon>asterids</taxon>
        <taxon>lamiids</taxon>
        <taxon>Gentianales</taxon>
        <taxon>Apocynaceae</taxon>
        <taxon>Rauvolfioideae</taxon>
        <taxon>Vinceae</taxon>
        <taxon>Catharanthinae</taxon>
        <taxon>Catharanthus</taxon>
    </lineage>
</organism>
<evidence type="ECO:0000313" key="1">
    <source>
        <dbReference type="EMBL" id="KAI5658898.1"/>
    </source>
</evidence>
<sequence>MKPDEEDHLLSAFNSYRQTLGVPPLTKHDKAGCLADEIAENIENRPCPPAGTIISAAPGLQPQLDNYPDLVKKCGIDINTTQDGVILPVCVPKRVATLVLTNYTQSQYARYLNNSRYNGIGIGKEDDWTVVVLASNTPAGSFASTAVCLCSVFSYHVLAVLMVLGMFLVVLN</sequence>
<evidence type="ECO:0000313" key="2">
    <source>
        <dbReference type="Proteomes" id="UP001060085"/>
    </source>
</evidence>